<proteinExistence type="predicted"/>
<accession>A0A645E2R2</accession>
<protein>
    <submittedName>
        <fullName evidence="1">Uncharacterized protein</fullName>
    </submittedName>
</protein>
<evidence type="ECO:0000313" key="1">
    <source>
        <dbReference type="EMBL" id="MPM95841.1"/>
    </source>
</evidence>
<name>A0A645E2R2_9ZZZZ</name>
<organism evidence="1">
    <name type="scientific">bioreactor metagenome</name>
    <dbReference type="NCBI Taxonomy" id="1076179"/>
    <lineage>
        <taxon>unclassified sequences</taxon>
        <taxon>metagenomes</taxon>
        <taxon>ecological metagenomes</taxon>
    </lineage>
</organism>
<reference evidence="1" key="1">
    <citation type="submission" date="2019-08" db="EMBL/GenBank/DDBJ databases">
        <authorList>
            <person name="Kucharzyk K."/>
            <person name="Murdoch R.W."/>
            <person name="Higgins S."/>
            <person name="Loffler F."/>
        </authorList>
    </citation>
    <scope>NUCLEOTIDE SEQUENCE</scope>
</reference>
<dbReference type="AlphaFoldDB" id="A0A645E2R2"/>
<comment type="caution">
    <text evidence="1">The sequence shown here is derived from an EMBL/GenBank/DDBJ whole genome shotgun (WGS) entry which is preliminary data.</text>
</comment>
<sequence length="89" mass="10323">MFGGRVLLDRESGFSNPFLRFRLDASKVHNRLCRLILSHTFVFLQKGPGVAVRTARQAFILTCFYLNAKTRIFFVVKRAKAMQLIALWF</sequence>
<dbReference type="EMBL" id="VSSQ01042285">
    <property type="protein sequence ID" value="MPM95841.1"/>
    <property type="molecule type" value="Genomic_DNA"/>
</dbReference>
<gene>
    <name evidence="1" type="ORF">SDC9_142996</name>
</gene>